<feature type="domain" description="CBS" evidence="5">
    <location>
        <begin position="156"/>
        <end position="212"/>
    </location>
</feature>
<dbReference type="Proteomes" id="UP000284763">
    <property type="component" value="Unassembled WGS sequence"/>
</dbReference>
<proteinExistence type="predicted"/>
<keyword evidence="3" id="KW-0486">Methionine biosynthesis</keyword>
<accession>A0A3R7WD35</accession>
<organism evidence="6 7">
    <name type="scientific">Methanosalsum natronophilum</name>
    <dbReference type="NCBI Taxonomy" id="768733"/>
    <lineage>
        <taxon>Archaea</taxon>
        <taxon>Methanobacteriati</taxon>
        <taxon>Methanobacteriota</taxon>
        <taxon>Stenosarchaea group</taxon>
        <taxon>Methanomicrobia</taxon>
        <taxon>Methanosarcinales</taxon>
        <taxon>Methanosarcinaceae</taxon>
        <taxon>Methanosalsum</taxon>
    </lineage>
</organism>
<dbReference type="PANTHER" id="PTHR48108">
    <property type="entry name" value="CBS DOMAIN-CONTAINING PROTEIN CBSX2, CHLOROPLASTIC"/>
    <property type="match status" value="1"/>
</dbReference>
<reference evidence="6 7" key="1">
    <citation type="submission" date="2018-08" db="EMBL/GenBank/DDBJ databases">
        <title>The metabolism and importance of syntrophic acetate oxidation coupled to methane or sulfide production in haloalkaline environments.</title>
        <authorList>
            <person name="Timmers P.H.A."/>
            <person name="Vavourakis C.D."/>
            <person name="Sorokin D.Y."/>
            <person name="Sinninghe Damste J.S."/>
            <person name="Muyzer G."/>
            <person name="Stams A.J.M."/>
            <person name="Plugge C.M."/>
        </authorList>
    </citation>
    <scope>NUCLEOTIDE SEQUENCE [LARGE SCALE GENOMIC DNA]</scope>
    <source>
        <strain evidence="6">MSAO_Arc3</strain>
    </source>
</reference>
<evidence type="ECO:0000256" key="4">
    <source>
        <dbReference type="PROSITE-ProRule" id="PRU00703"/>
    </source>
</evidence>
<name>A0A3R7WD35_9EURY</name>
<dbReference type="GO" id="GO:0009086">
    <property type="term" value="P:methionine biosynthetic process"/>
    <property type="evidence" value="ECO:0007669"/>
    <property type="project" value="UniProtKB-KW"/>
</dbReference>
<evidence type="ECO:0000256" key="2">
    <source>
        <dbReference type="ARBA" id="ARBA00022737"/>
    </source>
</evidence>
<dbReference type="Gene3D" id="3.10.580.10">
    <property type="entry name" value="CBS-domain"/>
    <property type="match status" value="1"/>
</dbReference>
<dbReference type="InterPro" id="IPR000644">
    <property type="entry name" value="CBS_dom"/>
</dbReference>
<keyword evidence="4" id="KW-0129">CBS domain</keyword>
<dbReference type="EMBL" id="QZAB01000437">
    <property type="protein sequence ID" value="RQD82600.1"/>
    <property type="molecule type" value="Genomic_DNA"/>
</dbReference>
<dbReference type="InterPro" id="IPR051462">
    <property type="entry name" value="CBS_domain-containing"/>
</dbReference>
<evidence type="ECO:0000313" key="7">
    <source>
        <dbReference type="Proteomes" id="UP000284763"/>
    </source>
</evidence>
<dbReference type="PROSITE" id="PS51371">
    <property type="entry name" value="CBS"/>
    <property type="match status" value="2"/>
</dbReference>
<dbReference type="InterPro" id="IPR002708">
    <property type="entry name" value="HcyBio"/>
</dbReference>
<keyword evidence="2" id="KW-0677">Repeat</keyword>
<evidence type="ECO:0000259" key="5">
    <source>
        <dbReference type="PROSITE" id="PS51371"/>
    </source>
</evidence>
<evidence type="ECO:0000256" key="1">
    <source>
        <dbReference type="ARBA" id="ARBA00022605"/>
    </source>
</evidence>
<evidence type="ECO:0000256" key="3">
    <source>
        <dbReference type="ARBA" id="ARBA00023167"/>
    </source>
</evidence>
<dbReference type="SMART" id="SM00116">
    <property type="entry name" value="CBS"/>
    <property type="match status" value="2"/>
</dbReference>
<dbReference type="InterPro" id="IPR046342">
    <property type="entry name" value="CBS_dom_sf"/>
</dbReference>
<feature type="domain" description="CBS" evidence="5">
    <location>
        <begin position="94"/>
        <end position="151"/>
    </location>
</feature>
<sequence>TNILDYGVPSRNRPTIRQVTYGELRSGMIDIAGKEVPTSSLSSFKKSRQIASELKESIIQGDFNLTLPVERLSSKTVNRPMKQTSVNPLVGDIMSESVVTIKENASTYEAANKIMTCSFNHLPVVSDKNILTGIVTAWDISKAVAKKEFDFVGNIMTRNVITATPNEPIDIAAYRLDQNLVSALPVIDDKRNVVGIITSDDISKLLARRGNL</sequence>
<feature type="non-terminal residue" evidence="6">
    <location>
        <position position="1"/>
    </location>
</feature>
<evidence type="ECO:0000313" key="6">
    <source>
        <dbReference type="EMBL" id="RQD82600.1"/>
    </source>
</evidence>
<comment type="caution">
    <text evidence="6">The sequence shown here is derived from an EMBL/GenBank/DDBJ whole genome shotgun (WGS) entry which is preliminary data.</text>
</comment>
<dbReference type="PANTHER" id="PTHR48108:SF26">
    <property type="entry name" value="CBS DOMAIN-CONTAINING PROTEIN DDB_G0289609"/>
    <property type="match status" value="1"/>
</dbReference>
<dbReference type="SUPFAM" id="SSF54631">
    <property type="entry name" value="CBS-domain pair"/>
    <property type="match status" value="1"/>
</dbReference>
<dbReference type="Pfam" id="PF00571">
    <property type="entry name" value="CBS"/>
    <property type="match status" value="2"/>
</dbReference>
<gene>
    <name evidence="6" type="ORF">D5R95_07000</name>
</gene>
<keyword evidence="1" id="KW-0028">Amino-acid biosynthesis</keyword>
<dbReference type="Pfam" id="PF01837">
    <property type="entry name" value="HcyBio"/>
    <property type="match status" value="1"/>
</dbReference>
<dbReference type="AlphaFoldDB" id="A0A3R7WD35"/>
<protein>
    <submittedName>
        <fullName evidence="6">CBS domain-containing protein</fullName>
    </submittedName>
</protein>